<evidence type="ECO:0000313" key="1">
    <source>
        <dbReference type="EMBL" id="MCD9641262.1"/>
    </source>
</evidence>
<reference evidence="1 2" key="1">
    <citation type="journal article" date="2021" name="BMC Genomics">
        <title>Datura genome reveals duplications of psychoactive alkaloid biosynthetic genes and high mutation rate following tissue culture.</title>
        <authorList>
            <person name="Rajewski A."/>
            <person name="Carter-House D."/>
            <person name="Stajich J."/>
            <person name="Litt A."/>
        </authorList>
    </citation>
    <scope>NUCLEOTIDE SEQUENCE [LARGE SCALE GENOMIC DNA]</scope>
    <source>
        <strain evidence="1">AR-01</strain>
    </source>
</reference>
<evidence type="ECO:0000313" key="2">
    <source>
        <dbReference type="Proteomes" id="UP000823775"/>
    </source>
</evidence>
<dbReference type="Proteomes" id="UP000823775">
    <property type="component" value="Unassembled WGS sequence"/>
</dbReference>
<feature type="non-terminal residue" evidence="1">
    <location>
        <position position="70"/>
    </location>
</feature>
<keyword evidence="2" id="KW-1185">Reference proteome</keyword>
<protein>
    <submittedName>
        <fullName evidence="1">Uncharacterized protein</fullName>
    </submittedName>
</protein>
<organism evidence="1 2">
    <name type="scientific">Datura stramonium</name>
    <name type="common">Jimsonweed</name>
    <name type="synonym">Common thornapple</name>
    <dbReference type="NCBI Taxonomy" id="4076"/>
    <lineage>
        <taxon>Eukaryota</taxon>
        <taxon>Viridiplantae</taxon>
        <taxon>Streptophyta</taxon>
        <taxon>Embryophyta</taxon>
        <taxon>Tracheophyta</taxon>
        <taxon>Spermatophyta</taxon>
        <taxon>Magnoliopsida</taxon>
        <taxon>eudicotyledons</taxon>
        <taxon>Gunneridae</taxon>
        <taxon>Pentapetalae</taxon>
        <taxon>asterids</taxon>
        <taxon>lamiids</taxon>
        <taxon>Solanales</taxon>
        <taxon>Solanaceae</taxon>
        <taxon>Solanoideae</taxon>
        <taxon>Datureae</taxon>
        <taxon>Datura</taxon>
    </lineage>
</organism>
<gene>
    <name evidence="1" type="ORF">HAX54_027353</name>
</gene>
<name>A0ABS8V4F7_DATST</name>
<accession>A0ABS8V4F7</accession>
<sequence length="70" mass="8085">METLIHFSKLTVEKARDSRRISSEGMGLQEVGEKESFTMSCAWERGSVFGYCSVCWEKCRGLGENREMNW</sequence>
<proteinExistence type="predicted"/>
<comment type="caution">
    <text evidence="1">The sequence shown here is derived from an EMBL/GenBank/DDBJ whole genome shotgun (WGS) entry which is preliminary data.</text>
</comment>
<dbReference type="EMBL" id="JACEIK010003312">
    <property type="protein sequence ID" value="MCD9641262.1"/>
    <property type="molecule type" value="Genomic_DNA"/>
</dbReference>